<dbReference type="Proteomes" id="UP000001075">
    <property type="component" value="Unassembled WGS sequence"/>
</dbReference>
<dbReference type="AlphaFoldDB" id="G3HHB3"/>
<organism evidence="1 2">
    <name type="scientific">Cricetulus griseus</name>
    <name type="common">Chinese hamster</name>
    <name type="synonym">Cricetulus barabensis griseus</name>
    <dbReference type="NCBI Taxonomy" id="10029"/>
    <lineage>
        <taxon>Eukaryota</taxon>
        <taxon>Metazoa</taxon>
        <taxon>Chordata</taxon>
        <taxon>Craniata</taxon>
        <taxon>Vertebrata</taxon>
        <taxon>Euteleostomi</taxon>
        <taxon>Mammalia</taxon>
        <taxon>Eutheria</taxon>
        <taxon>Euarchontoglires</taxon>
        <taxon>Glires</taxon>
        <taxon>Rodentia</taxon>
        <taxon>Myomorpha</taxon>
        <taxon>Muroidea</taxon>
        <taxon>Cricetidae</taxon>
        <taxon>Cricetinae</taxon>
        <taxon>Cricetulus</taxon>
    </lineage>
</organism>
<dbReference type="InParanoid" id="G3HHB3"/>
<reference evidence="2" key="1">
    <citation type="journal article" date="2011" name="Nat. Biotechnol.">
        <title>The genomic sequence of the Chinese hamster ovary (CHO)-K1 cell line.</title>
        <authorList>
            <person name="Xu X."/>
            <person name="Nagarajan H."/>
            <person name="Lewis N.E."/>
            <person name="Pan S."/>
            <person name="Cai Z."/>
            <person name="Liu X."/>
            <person name="Chen W."/>
            <person name="Xie M."/>
            <person name="Wang W."/>
            <person name="Hammond S."/>
            <person name="Andersen M.R."/>
            <person name="Neff N."/>
            <person name="Passarelli B."/>
            <person name="Koh W."/>
            <person name="Fan H.C."/>
            <person name="Wang J."/>
            <person name="Gui Y."/>
            <person name="Lee K.H."/>
            <person name="Betenbaugh M.J."/>
            <person name="Quake S.R."/>
            <person name="Famili I."/>
            <person name="Palsson B.O."/>
            <person name="Wang J."/>
        </authorList>
    </citation>
    <scope>NUCLEOTIDE SEQUENCE [LARGE SCALE GENOMIC DNA]</scope>
    <source>
        <strain evidence="2">CHO K1 cell line</strain>
    </source>
</reference>
<evidence type="ECO:0000313" key="1">
    <source>
        <dbReference type="EMBL" id="EGW02032.1"/>
    </source>
</evidence>
<protein>
    <submittedName>
        <fullName evidence="1">Uncharacterized protein</fullName>
    </submittedName>
</protein>
<accession>G3HHB3</accession>
<dbReference type="EMBL" id="JH000375">
    <property type="protein sequence ID" value="EGW02032.1"/>
    <property type="molecule type" value="Genomic_DNA"/>
</dbReference>
<name>G3HHB3_CRIGR</name>
<gene>
    <name evidence="1" type="ORF">I79_010011</name>
</gene>
<sequence>MERDKPYPTSKLQAMDQLDFKKQNEWLLWNSSKVGFDLSMYSHKDIHIHTHLHQHT</sequence>
<proteinExistence type="predicted"/>
<evidence type="ECO:0000313" key="2">
    <source>
        <dbReference type="Proteomes" id="UP000001075"/>
    </source>
</evidence>